<sequence>MIDNSSIRSPRYGAIDISAFKTASEMATNSAIRAALGMSNNSEIQRLLEDANSPAMQAARGIVNNSAIQRLLEVANSPAMHAARRIANNSAIQRLLEVANSPAMQAARGIANSSAIQRLLEVANSPAMHAARGMFNNPAIQRLLEVAEGPALQAARGIINYQGSLLHLKGVLAGAPYKAIIGSILANETIEYARIAGTLDSVMGKSLILDTVSAVDLVFDDSTAPSDEVATKYLDNVSSLVRRYLSAANSVPEINGLLQYIVIIVALVGLYLNQNAASGEDIERQTAVIEEHLNPLRIDIERILRAKESEIVPRLHYQAVRRVSVKAERKINSKTMGQVDFGEQVAIRRIDGKWIEFDFFDYICGCASHGWSPKKYFKRVHP</sequence>
<protein>
    <submittedName>
        <fullName evidence="1">Putative signal transduction protein</fullName>
    </submittedName>
</protein>
<dbReference type="KEGG" id="rpb:RPB_3235"/>
<dbReference type="AlphaFoldDB" id="Q2IV29"/>
<organism evidence="1 2">
    <name type="scientific">Rhodopseudomonas palustris (strain HaA2)</name>
    <dbReference type="NCBI Taxonomy" id="316058"/>
    <lineage>
        <taxon>Bacteria</taxon>
        <taxon>Pseudomonadati</taxon>
        <taxon>Pseudomonadota</taxon>
        <taxon>Alphaproteobacteria</taxon>
        <taxon>Hyphomicrobiales</taxon>
        <taxon>Nitrobacteraceae</taxon>
        <taxon>Rhodopseudomonas</taxon>
    </lineage>
</organism>
<dbReference type="RefSeq" id="WP_011442115.1">
    <property type="nucleotide sequence ID" value="NC_007778.1"/>
</dbReference>
<proteinExistence type="predicted"/>
<name>Q2IV29_RHOP2</name>
<dbReference type="Proteomes" id="UP000008809">
    <property type="component" value="Chromosome"/>
</dbReference>
<dbReference type="HOGENOM" id="CLU_773571_0_0_5"/>
<evidence type="ECO:0000313" key="1">
    <source>
        <dbReference type="EMBL" id="ABD07931.1"/>
    </source>
</evidence>
<reference evidence="1 2" key="1">
    <citation type="submission" date="2006-01" db="EMBL/GenBank/DDBJ databases">
        <title>Complete sequence of Rhodopseudomonas palustris HaA2.</title>
        <authorList>
            <consortium name="US DOE Joint Genome Institute"/>
            <person name="Copeland A."/>
            <person name="Lucas S."/>
            <person name="Lapidus A."/>
            <person name="Barry K."/>
            <person name="Detter J.C."/>
            <person name="Glavina T."/>
            <person name="Hammon N."/>
            <person name="Israni S."/>
            <person name="Pitluck S."/>
            <person name="Chain P."/>
            <person name="Malfatti S."/>
            <person name="Shin M."/>
            <person name="Vergez L."/>
            <person name="Schmutz J."/>
            <person name="Larimer F."/>
            <person name="Land M."/>
            <person name="Hauser L."/>
            <person name="Pelletier D.A."/>
            <person name="Kyrpides N."/>
            <person name="Anderson I."/>
            <person name="Oda Y."/>
            <person name="Harwood C.S."/>
            <person name="Richardson P."/>
        </authorList>
    </citation>
    <scope>NUCLEOTIDE SEQUENCE [LARGE SCALE GENOMIC DNA]</scope>
    <source>
        <strain evidence="1 2">HaA2</strain>
    </source>
</reference>
<dbReference type="EMBL" id="CP000250">
    <property type="protein sequence ID" value="ABD07931.1"/>
    <property type="molecule type" value="Genomic_DNA"/>
</dbReference>
<gene>
    <name evidence="1" type="ordered locus">RPB_3235</name>
</gene>
<evidence type="ECO:0000313" key="2">
    <source>
        <dbReference type="Proteomes" id="UP000008809"/>
    </source>
</evidence>
<dbReference type="STRING" id="316058.RPB_3235"/>
<keyword evidence="2" id="KW-1185">Reference proteome</keyword>
<accession>Q2IV29</accession>
<dbReference type="OrthoDB" id="9817394at2"/>